<comment type="caution">
    <text evidence="1">The sequence shown here is derived from an EMBL/GenBank/DDBJ whole genome shotgun (WGS) entry which is preliminary data.</text>
</comment>
<reference evidence="1 2" key="1">
    <citation type="submission" date="2019-12" db="EMBL/GenBank/DDBJ databases">
        <title>Whole-genome sequencing of Allorhizobium vitis.</title>
        <authorList>
            <person name="Gan H.M."/>
            <person name="Szegedi E."/>
            <person name="Burr T."/>
            <person name="Savka M.A."/>
        </authorList>
    </citation>
    <scope>NUCLEOTIDE SEQUENCE [LARGE SCALE GENOMIC DNA]</scope>
    <source>
        <strain evidence="1 2">CG516</strain>
    </source>
</reference>
<dbReference type="RefSeq" id="WP_156613255.1">
    <property type="nucleotide sequence ID" value="NZ_WPHR01000001.1"/>
</dbReference>
<evidence type="ECO:0008006" key="3">
    <source>
        <dbReference type="Google" id="ProtNLM"/>
    </source>
</evidence>
<dbReference type="AlphaFoldDB" id="A0A6L6V6L4"/>
<dbReference type="EMBL" id="WPHR01000001">
    <property type="protein sequence ID" value="MUZ71376.1"/>
    <property type="molecule type" value="Genomic_DNA"/>
</dbReference>
<gene>
    <name evidence="1" type="ORF">GOZ90_01690</name>
</gene>
<organism evidence="1 2">
    <name type="scientific">Agrobacterium vitis</name>
    <name type="common">Rhizobium vitis</name>
    <dbReference type="NCBI Taxonomy" id="373"/>
    <lineage>
        <taxon>Bacteria</taxon>
        <taxon>Pseudomonadati</taxon>
        <taxon>Pseudomonadota</taxon>
        <taxon>Alphaproteobacteria</taxon>
        <taxon>Hyphomicrobiales</taxon>
        <taxon>Rhizobiaceae</taxon>
        <taxon>Rhizobium/Agrobacterium group</taxon>
        <taxon>Agrobacterium</taxon>
    </lineage>
</organism>
<dbReference type="Proteomes" id="UP000477951">
    <property type="component" value="Unassembled WGS sequence"/>
</dbReference>
<evidence type="ECO:0000313" key="2">
    <source>
        <dbReference type="Proteomes" id="UP000477951"/>
    </source>
</evidence>
<proteinExistence type="predicted"/>
<sequence>MRTTDPTKNSVVLAPGGGFTRRFATAYRWIASVLARCFLRRGGTTPSNHVGDLNAHQLRDIGLDHWEISSRQEQERHARLAAYAFLIGMHGR</sequence>
<accession>A0A6L6V6L4</accession>
<name>A0A6L6V6L4_AGRVI</name>
<evidence type="ECO:0000313" key="1">
    <source>
        <dbReference type="EMBL" id="MUZ71376.1"/>
    </source>
</evidence>
<protein>
    <recommendedName>
        <fullName evidence="3">DUF1127 domain-containing protein</fullName>
    </recommendedName>
</protein>